<evidence type="ECO:0000313" key="2">
    <source>
        <dbReference type="Proteomes" id="UP000002198"/>
    </source>
</evidence>
<proteinExistence type="predicted"/>
<keyword evidence="2" id="KW-1185">Reference proteome</keyword>
<name>Q6NJP2_CORDI</name>
<dbReference type="EMBL" id="BX248354">
    <property type="protein sequence ID" value="CAE48861.1"/>
    <property type="molecule type" value="Genomic_DNA"/>
</dbReference>
<organism evidence="1 2">
    <name type="scientific">Corynebacterium diphtheriae (strain ATCC 700971 / NCTC 13129 / Biotype gravis)</name>
    <dbReference type="NCBI Taxonomy" id="257309"/>
    <lineage>
        <taxon>Bacteria</taxon>
        <taxon>Bacillati</taxon>
        <taxon>Actinomycetota</taxon>
        <taxon>Actinomycetes</taxon>
        <taxon>Mycobacteriales</taxon>
        <taxon>Corynebacteriaceae</taxon>
        <taxon>Corynebacterium</taxon>
    </lineage>
</organism>
<dbReference type="Proteomes" id="UP000002198">
    <property type="component" value="Chromosome"/>
</dbReference>
<protein>
    <submittedName>
        <fullName evidence="1">Uncharacterized protein</fullName>
    </submittedName>
</protein>
<dbReference type="AlphaFoldDB" id="Q6NJP2"/>
<reference evidence="1 2" key="1">
    <citation type="journal article" date="2003" name="Nucleic Acids Res.">
        <title>The complete genome sequence and analysis of Corynebacterium diphtheriae NCTC13129.</title>
        <authorList>
            <person name="Cerdeno-Tarraga A.M."/>
            <person name="Efstratiou A."/>
            <person name="Dover L.G."/>
            <person name="Holden M.T.G."/>
            <person name="Pallen M."/>
            <person name="Bentley S.D."/>
            <person name="Besra G.S."/>
            <person name="Churcher C."/>
            <person name="James K.D."/>
            <person name="De Zoysa A."/>
            <person name="Chillingworth T."/>
            <person name="Cronin A."/>
            <person name="Dowd L."/>
            <person name="Feltwell T."/>
            <person name="Hamlin N."/>
            <person name="Holroyd S."/>
            <person name="Jagels K."/>
            <person name="Moule S."/>
            <person name="Quail M.A."/>
            <person name="Rabbinowitsch E."/>
            <person name="Rutherford K."/>
            <person name="Thomson N.R."/>
            <person name="Unwin L."/>
            <person name="Whitehead S."/>
            <person name="Barrell B.G.Parkhill.J."/>
        </authorList>
    </citation>
    <scope>NUCLEOTIDE SEQUENCE [LARGE SCALE GENOMIC DNA]</scope>
    <source>
        <strain evidence="2">ATCC 700971 / NCTC 13129 / Biotype gravis</strain>
    </source>
</reference>
<dbReference type="HOGENOM" id="CLU_3134580_0_0_11"/>
<sequence length="49" mass="5190">MFPPFPHPPSGLEELVAGFGMALIHPVKKIIQGVMPPKAVTYSNSSIGT</sequence>
<accession>Q6NJP2</accession>
<gene>
    <name evidence="1" type="ordered locus">DIP0356</name>
</gene>
<evidence type="ECO:0000313" key="1">
    <source>
        <dbReference type="EMBL" id="CAE48861.1"/>
    </source>
</evidence>
<dbReference type="KEGG" id="cdi:DIP0356"/>